<organism evidence="1 2">
    <name type="scientific">Habropoda laboriosa</name>
    <dbReference type="NCBI Taxonomy" id="597456"/>
    <lineage>
        <taxon>Eukaryota</taxon>
        <taxon>Metazoa</taxon>
        <taxon>Ecdysozoa</taxon>
        <taxon>Arthropoda</taxon>
        <taxon>Hexapoda</taxon>
        <taxon>Insecta</taxon>
        <taxon>Pterygota</taxon>
        <taxon>Neoptera</taxon>
        <taxon>Endopterygota</taxon>
        <taxon>Hymenoptera</taxon>
        <taxon>Apocrita</taxon>
        <taxon>Aculeata</taxon>
        <taxon>Apoidea</taxon>
        <taxon>Anthophila</taxon>
        <taxon>Apidae</taxon>
        <taxon>Habropoda</taxon>
    </lineage>
</organism>
<gene>
    <name evidence="1" type="ORF">WH47_11739</name>
</gene>
<proteinExistence type="predicted"/>
<dbReference type="Proteomes" id="UP000053825">
    <property type="component" value="Unassembled WGS sequence"/>
</dbReference>
<accession>A0A0L7R8J4</accession>
<sequence>MTVLQEHLVLCRRKRIELPLVFLLISSRCRANENNVPGPRIGPDAGSRSIHAVVIASGDSRCIVYP</sequence>
<dbReference type="AlphaFoldDB" id="A0A0L7R8J4"/>
<dbReference type="EMBL" id="KQ414633">
    <property type="protein sequence ID" value="KOC67086.1"/>
    <property type="molecule type" value="Genomic_DNA"/>
</dbReference>
<evidence type="ECO:0000313" key="2">
    <source>
        <dbReference type="Proteomes" id="UP000053825"/>
    </source>
</evidence>
<evidence type="ECO:0000313" key="1">
    <source>
        <dbReference type="EMBL" id="KOC67086.1"/>
    </source>
</evidence>
<name>A0A0L7R8J4_9HYME</name>
<reference evidence="1 2" key="1">
    <citation type="submission" date="2015-07" db="EMBL/GenBank/DDBJ databases">
        <title>The genome of Habropoda laboriosa.</title>
        <authorList>
            <person name="Pan H."/>
            <person name="Kapheim K."/>
        </authorList>
    </citation>
    <scope>NUCLEOTIDE SEQUENCE [LARGE SCALE GENOMIC DNA]</scope>
    <source>
        <strain evidence="1">0110345459</strain>
    </source>
</reference>
<protein>
    <submittedName>
        <fullName evidence="1">Uncharacterized protein</fullName>
    </submittedName>
</protein>
<keyword evidence="2" id="KW-1185">Reference proteome</keyword>